<gene>
    <name evidence="1" type="ORF">FRUB_00934</name>
</gene>
<dbReference type="Proteomes" id="UP000214646">
    <property type="component" value="Unassembled WGS sequence"/>
</dbReference>
<evidence type="ECO:0000313" key="2">
    <source>
        <dbReference type="Proteomes" id="UP000214646"/>
    </source>
</evidence>
<keyword evidence="2" id="KW-1185">Reference proteome</keyword>
<reference evidence="2" key="1">
    <citation type="submission" date="2017-06" db="EMBL/GenBank/DDBJ databases">
        <title>Genome analysis of Fimbriiglobus ruber SP5, the first member of the order Planctomycetales with confirmed chitinolytic capability.</title>
        <authorList>
            <person name="Ravin N.V."/>
            <person name="Rakitin A.L."/>
            <person name="Ivanova A.A."/>
            <person name="Beletsky A.V."/>
            <person name="Kulichevskaya I.S."/>
            <person name="Mardanov A.V."/>
            <person name="Dedysh S.N."/>
        </authorList>
    </citation>
    <scope>NUCLEOTIDE SEQUENCE [LARGE SCALE GENOMIC DNA]</scope>
    <source>
        <strain evidence="2">SP5</strain>
    </source>
</reference>
<dbReference type="AlphaFoldDB" id="A0A225EFW5"/>
<sequence>MPLSLEAYVTTYLDGRKLPWPAAPKIDPPKARPHLTRLPVRAVLWNVYGSLLVISQGELLFEHPTDFLMDAALDKTIQEFKMWNSMSRKPGAPSAYMKELYNRALAMLRLTGGKSRASGSGTIS</sequence>
<accession>A0A225EFW5</accession>
<organism evidence="1 2">
    <name type="scientific">Fimbriiglobus ruber</name>
    <dbReference type="NCBI Taxonomy" id="1908690"/>
    <lineage>
        <taxon>Bacteria</taxon>
        <taxon>Pseudomonadati</taxon>
        <taxon>Planctomycetota</taxon>
        <taxon>Planctomycetia</taxon>
        <taxon>Gemmatales</taxon>
        <taxon>Gemmataceae</taxon>
        <taxon>Fimbriiglobus</taxon>
    </lineage>
</organism>
<dbReference type="RefSeq" id="WP_238602446.1">
    <property type="nucleotide sequence ID" value="NZ_NIDE01000001.1"/>
</dbReference>
<evidence type="ECO:0000313" key="1">
    <source>
        <dbReference type="EMBL" id="OWK47235.1"/>
    </source>
</evidence>
<comment type="caution">
    <text evidence="1">The sequence shown here is derived from an EMBL/GenBank/DDBJ whole genome shotgun (WGS) entry which is preliminary data.</text>
</comment>
<name>A0A225EFW5_9BACT</name>
<dbReference type="EMBL" id="NIDE01000001">
    <property type="protein sequence ID" value="OWK47235.1"/>
    <property type="molecule type" value="Genomic_DNA"/>
</dbReference>
<protein>
    <submittedName>
        <fullName evidence="1">Uncharacterized protein</fullName>
    </submittedName>
</protein>
<proteinExistence type="predicted"/>